<feature type="compositionally biased region" description="Basic and acidic residues" evidence="6">
    <location>
        <begin position="155"/>
        <end position="170"/>
    </location>
</feature>
<evidence type="ECO:0000256" key="3">
    <source>
        <dbReference type="ARBA" id="ARBA00020693"/>
    </source>
</evidence>
<feature type="compositionally biased region" description="Polar residues" evidence="6">
    <location>
        <begin position="242"/>
        <end position="259"/>
    </location>
</feature>
<evidence type="ECO:0000256" key="5">
    <source>
        <dbReference type="ARBA" id="ARBA00023187"/>
    </source>
</evidence>
<keyword evidence="8" id="KW-1185">Reference proteome</keyword>
<protein>
    <recommendedName>
        <fullName evidence="3">Pre-mRNA-splicing factor CWC15</fullName>
    </recommendedName>
</protein>
<dbReference type="InterPro" id="IPR006973">
    <property type="entry name" value="Cwf_Cwc_15"/>
</dbReference>
<dbReference type="Pfam" id="PF04889">
    <property type="entry name" value="Cwf_Cwc_15"/>
    <property type="match status" value="1"/>
</dbReference>
<sequence length="273" mass="30745">MTTNHRPTLESKKGKNITIRDSIVHARSFPQSQNLKLRSDIPSRRFDDAVKELKNDTSKKDVREAREADKETGSVQKEDEGDDGDRVLASLDKRRSNEPLTPHSNKRTREDDGDLKPAIGEGVSEKLDIDTEETDVAAKLGARGKENPTLKKTKVEAKTVRSESIHRSIDNEADVSSDGDSEEDEEDTTALLAELNKIKQDKAKQIPEKPSSTTHPSANLDRMLYNKDQPVKKSGWRKSTKKFNVSKQDSNSNFTTDSLNSQFHQDFLSKYIH</sequence>
<comment type="function">
    <text evidence="1">Involved in pre-mRNA splicing.</text>
</comment>
<keyword evidence="4" id="KW-0507">mRNA processing</keyword>
<dbReference type="GO" id="GO:0045292">
    <property type="term" value="P:mRNA cis splicing, via spliceosome"/>
    <property type="evidence" value="ECO:0007669"/>
    <property type="project" value="TreeGrafter"/>
</dbReference>
<comment type="caution">
    <text evidence="7">The sequence shown here is derived from an EMBL/GenBank/DDBJ whole genome shotgun (WGS) entry which is preliminary data.</text>
</comment>
<name>A0A8H7ZKB3_9ASCO</name>
<evidence type="ECO:0000256" key="4">
    <source>
        <dbReference type="ARBA" id="ARBA00022664"/>
    </source>
</evidence>
<feature type="compositionally biased region" description="Basic and acidic residues" evidence="6">
    <location>
        <begin position="37"/>
        <end position="78"/>
    </location>
</feature>
<comment type="similarity">
    <text evidence="2">Belongs to the CWC15 family.</text>
</comment>
<evidence type="ECO:0000313" key="7">
    <source>
        <dbReference type="EMBL" id="KAG5420646.1"/>
    </source>
</evidence>
<gene>
    <name evidence="7" type="ORF">I9W82_002527</name>
</gene>
<accession>A0A8H7ZKB3</accession>
<dbReference type="AlphaFoldDB" id="A0A8H7ZKB3"/>
<evidence type="ECO:0000256" key="2">
    <source>
        <dbReference type="ARBA" id="ARBA00006644"/>
    </source>
</evidence>
<keyword evidence="5" id="KW-0508">mRNA splicing</keyword>
<evidence type="ECO:0000313" key="8">
    <source>
        <dbReference type="Proteomes" id="UP000669133"/>
    </source>
</evidence>
<evidence type="ECO:0000256" key="6">
    <source>
        <dbReference type="SAM" id="MobiDB-lite"/>
    </source>
</evidence>
<dbReference type="OrthoDB" id="30179at2759"/>
<dbReference type="GeneID" id="93651156"/>
<dbReference type="Proteomes" id="UP000669133">
    <property type="component" value="Unassembled WGS sequence"/>
</dbReference>
<proteinExistence type="inferred from homology"/>
<dbReference type="RefSeq" id="XP_067549762.1">
    <property type="nucleotide sequence ID" value="XM_067691392.1"/>
</dbReference>
<dbReference type="PANTHER" id="PTHR12718">
    <property type="entry name" value="CELL CYCLE CONTROL PROTEIN CWF15"/>
    <property type="match status" value="1"/>
</dbReference>
<feature type="compositionally biased region" description="Basic and acidic residues" evidence="6">
    <location>
        <begin position="196"/>
        <end position="207"/>
    </location>
</feature>
<feature type="region of interest" description="Disordered" evidence="6">
    <location>
        <begin position="23"/>
        <end position="130"/>
    </location>
</feature>
<dbReference type="EMBL" id="JAEOAQ010000002">
    <property type="protein sequence ID" value="KAG5420646.1"/>
    <property type="molecule type" value="Genomic_DNA"/>
</dbReference>
<feature type="compositionally biased region" description="Acidic residues" evidence="6">
    <location>
        <begin position="171"/>
        <end position="188"/>
    </location>
</feature>
<dbReference type="PANTHER" id="PTHR12718:SF2">
    <property type="entry name" value="SPLICEOSOME-ASSOCIATED PROTEIN CWC15 HOMOLOG"/>
    <property type="match status" value="1"/>
</dbReference>
<dbReference type="GO" id="GO:0003723">
    <property type="term" value="F:RNA binding"/>
    <property type="evidence" value="ECO:0007669"/>
    <property type="project" value="TreeGrafter"/>
</dbReference>
<reference evidence="7 8" key="1">
    <citation type="submission" date="2020-12" db="EMBL/GenBank/DDBJ databases">
        <title>Effect of drift, selection, and recombination on the evolution of hybrid genomes in Candida yeast pathogens.</title>
        <authorList>
            <person name="Mixao V."/>
            <person name="Ksiezopolska E."/>
            <person name="Saus E."/>
            <person name="Boekhout T."/>
            <person name="Gacser A."/>
            <person name="Gabaldon T."/>
        </authorList>
    </citation>
    <scope>NUCLEOTIDE SEQUENCE [LARGE SCALE GENOMIC DNA]</scope>
    <source>
        <strain evidence="7 8">BP57</strain>
    </source>
</reference>
<organism evidence="7 8">
    <name type="scientific">Candida metapsilosis</name>
    <dbReference type="NCBI Taxonomy" id="273372"/>
    <lineage>
        <taxon>Eukaryota</taxon>
        <taxon>Fungi</taxon>
        <taxon>Dikarya</taxon>
        <taxon>Ascomycota</taxon>
        <taxon>Saccharomycotina</taxon>
        <taxon>Pichiomycetes</taxon>
        <taxon>Debaryomycetaceae</taxon>
        <taxon>Candida/Lodderomyces clade</taxon>
        <taxon>Candida</taxon>
    </lineage>
</organism>
<feature type="region of interest" description="Disordered" evidence="6">
    <location>
        <begin position="155"/>
        <end position="259"/>
    </location>
</feature>
<evidence type="ECO:0000256" key="1">
    <source>
        <dbReference type="ARBA" id="ARBA00003777"/>
    </source>
</evidence>
<dbReference type="GO" id="GO:0071013">
    <property type="term" value="C:catalytic step 2 spliceosome"/>
    <property type="evidence" value="ECO:0007669"/>
    <property type="project" value="TreeGrafter"/>
</dbReference>